<dbReference type="Pfam" id="PF12146">
    <property type="entry name" value="Hydrolase_4"/>
    <property type="match status" value="1"/>
</dbReference>
<dbReference type="InterPro" id="IPR022742">
    <property type="entry name" value="Hydrolase_4"/>
</dbReference>
<comment type="caution">
    <text evidence="2">The sequence shown here is derived from an EMBL/GenBank/DDBJ whole genome shotgun (WGS) entry which is preliminary data.</text>
</comment>
<dbReference type="GO" id="GO:0016787">
    <property type="term" value="F:hydrolase activity"/>
    <property type="evidence" value="ECO:0007669"/>
    <property type="project" value="UniProtKB-KW"/>
</dbReference>
<gene>
    <name evidence="2" type="ORF">AB6713_11995</name>
</gene>
<keyword evidence="2" id="KW-0378">Hydrolase</keyword>
<dbReference type="SUPFAM" id="SSF53474">
    <property type="entry name" value="alpha/beta-Hydrolases"/>
    <property type="match status" value="1"/>
</dbReference>
<dbReference type="Proteomes" id="UP001566331">
    <property type="component" value="Unassembled WGS sequence"/>
</dbReference>
<dbReference type="EMBL" id="JBFWIC010000015">
    <property type="protein sequence ID" value="MEZ0475330.1"/>
    <property type="molecule type" value="Genomic_DNA"/>
</dbReference>
<proteinExistence type="predicted"/>
<name>A0ABV4HRH4_9GAMM</name>
<dbReference type="PANTHER" id="PTHR12277:SF81">
    <property type="entry name" value="PROTEIN ABHD13"/>
    <property type="match status" value="1"/>
</dbReference>
<reference evidence="2 3" key="1">
    <citation type="submission" date="2024-07" db="EMBL/GenBank/DDBJ databases">
        <title>Luteimonas salilacus sp. nov., isolated from the shore soil of Salt Lake in Tibet of China.</title>
        <authorList>
            <person name="Zhang X."/>
            <person name="Li A."/>
        </authorList>
    </citation>
    <scope>NUCLEOTIDE SEQUENCE [LARGE SCALE GENOMIC DNA]</scope>
    <source>
        <strain evidence="2 3">B3-2-R+30</strain>
    </source>
</reference>
<organism evidence="2 3">
    <name type="scientific">Luteimonas salinilitoris</name>
    <dbReference type="NCBI Taxonomy" id="3237697"/>
    <lineage>
        <taxon>Bacteria</taxon>
        <taxon>Pseudomonadati</taxon>
        <taxon>Pseudomonadota</taxon>
        <taxon>Gammaproteobacteria</taxon>
        <taxon>Lysobacterales</taxon>
        <taxon>Lysobacteraceae</taxon>
        <taxon>Luteimonas</taxon>
    </lineage>
</organism>
<sequence length="257" mass="28598">MMAKAALGLLAVLALCYLAICVLMYVQQRRLMYFPQFTRGDAAETDLELDRGDAVLRGWIVNPHQTDAVLYFGGNAERIEDNRDDLAAWLPARSSYLLAYRGYGASDGSPSEAALLADALALYDEVRRRHPHGRIALIGRSLGSGIASHVAAHRDVERLVLVTPFDNLAAVAQGHYRWLPVRLLLRDRYDSVARLARYDGPLLVLRAGNDAVIPPRHTDRLIASWHRTPTVVDFPQAGHNDIHLQPGYGEALARFLR</sequence>
<dbReference type="RefSeq" id="WP_370562761.1">
    <property type="nucleotide sequence ID" value="NZ_JBFWIB010000002.1"/>
</dbReference>
<keyword evidence="3" id="KW-1185">Reference proteome</keyword>
<evidence type="ECO:0000313" key="3">
    <source>
        <dbReference type="Proteomes" id="UP001566331"/>
    </source>
</evidence>
<dbReference type="InterPro" id="IPR029058">
    <property type="entry name" value="AB_hydrolase_fold"/>
</dbReference>
<accession>A0ABV4HRH4</accession>
<feature type="domain" description="Serine aminopeptidase S33" evidence="1">
    <location>
        <begin position="94"/>
        <end position="168"/>
    </location>
</feature>
<dbReference type="Gene3D" id="3.40.50.1820">
    <property type="entry name" value="alpha/beta hydrolase"/>
    <property type="match status" value="1"/>
</dbReference>
<dbReference type="PANTHER" id="PTHR12277">
    <property type="entry name" value="ALPHA/BETA HYDROLASE DOMAIN-CONTAINING PROTEIN"/>
    <property type="match status" value="1"/>
</dbReference>
<evidence type="ECO:0000259" key="1">
    <source>
        <dbReference type="Pfam" id="PF12146"/>
    </source>
</evidence>
<evidence type="ECO:0000313" key="2">
    <source>
        <dbReference type="EMBL" id="MEZ0475330.1"/>
    </source>
</evidence>
<protein>
    <submittedName>
        <fullName evidence="2">Alpha/beta hydrolase</fullName>
    </submittedName>
</protein>